<dbReference type="Pfam" id="PF02518">
    <property type="entry name" value="HATPase_c"/>
    <property type="match status" value="1"/>
</dbReference>
<dbReference type="Gene3D" id="1.20.120.160">
    <property type="entry name" value="HPT domain"/>
    <property type="match status" value="1"/>
</dbReference>
<dbReference type="SUPFAM" id="SSF47226">
    <property type="entry name" value="Histidine-containing phosphotransfer domain, HPT domain"/>
    <property type="match status" value="1"/>
</dbReference>
<dbReference type="CDD" id="cd16922">
    <property type="entry name" value="HATPase_EvgS-ArcB-TorS-like"/>
    <property type="match status" value="1"/>
</dbReference>
<dbReference type="InterPro" id="IPR036641">
    <property type="entry name" value="HPT_dom_sf"/>
</dbReference>
<name>A0A246FBR4_PSENT</name>
<keyword evidence="9" id="KW-0418">Kinase</keyword>
<feature type="domain" description="Response regulatory" evidence="19">
    <location>
        <begin position="830"/>
        <end position="953"/>
    </location>
</feature>
<proteinExistence type="predicted"/>
<dbReference type="PRINTS" id="PR00344">
    <property type="entry name" value="BCTRLSENSOR"/>
</dbReference>
<dbReference type="PROSITE" id="PS50110">
    <property type="entry name" value="RESPONSE_REGULATORY"/>
    <property type="match status" value="2"/>
</dbReference>
<evidence type="ECO:0000259" key="18">
    <source>
        <dbReference type="PROSITE" id="PS50109"/>
    </source>
</evidence>
<dbReference type="SMART" id="SM00086">
    <property type="entry name" value="PAC"/>
    <property type="match status" value="1"/>
</dbReference>
<dbReference type="PANTHER" id="PTHR45339:SF3">
    <property type="entry name" value="HISTIDINE KINASE"/>
    <property type="match status" value="1"/>
</dbReference>
<keyword evidence="5 15" id="KW-0597">Phosphoprotein</keyword>
<dbReference type="Pfam" id="PF00072">
    <property type="entry name" value="Response_reg"/>
    <property type="match status" value="2"/>
</dbReference>
<dbReference type="InterPro" id="IPR000700">
    <property type="entry name" value="PAS-assoc_C"/>
</dbReference>
<dbReference type="RefSeq" id="WP_088417091.1">
    <property type="nucleotide sequence ID" value="NZ_NJBA01000003.1"/>
</dbReference>
<evidence type="ECO:0000256" key="15">
    <source>
        <dbReference type="PROSITE-ProRule" id="PRU00169"/>
    </source>
</evidence>
<dbReference type="SUPFAM" id="SSF55874">
    <property type="entry name" value="ATPase domain of HSP90 chaperone/DNA topoisomerase II/histidine kinase"/>
    <property type="match status" value="1"/>
</dbReference>
<dbReference type="EMBL" id="NJBA01000003">
    <property type="protein sequence ID" value="OWP50890.1"/>
    <property type="molecule type" value="Genomic_DNA"/>
</dbReference>
<dbReference type="SUPFAM" id="SSF55781">
    <property type="entry name" value="GAF domain-like"/>
    <property type="match status" value="1"/>
</dbReference>
<dbReference type="FunFam" id="3.30.565.10:FF:000010">
    <property type="entry name" value="Sensor histidine kinase RcsC"/>
    <property type="match status" value="1"/>
</dbReference>
<dbReference type="InterPro" id="IPR001789">
    <property type="entry name" value="Sig_transdc_resp-reg_receiver"/>
</dbReference>
<dbReference type="EC" id="2.7.13.3" evidence="3"/>
<evidence type="ECO:0000256" key="3">
    <source>
        <dbReference type="ARBA" id="ARBA00012438"/>
    </source>
</evidence>
<dbReference type="Pfam" id="PF00672">
    <property type="entry name" value="HAMP"/>
    <property type="match status" value="1"/>
</dbReference>
<evidence type="ECO:0000256" key="6">
    <source>
        <dbReference type="ARBA" id="ARBA00022679"/>
    </source>
</evidence>
<feature type="domain" description="Response regulatory" evidence="19">
    <location>
        <begin position="981"/>
        <end position="1098"/>
    </location>
</feature>
<protein>
    <recommendedName>
        <fullName evidence="3">histidine kinase</fullName>
        <ecNumber evidence="3">2.7.13.3</ecNumber>
    </recommendedName>
</protein>
<feature type="modified residue" description="Phosphohistidine" evidence="14">
    <location>
        <position position="1176"/>
    </location>
</feature>
<dbReference type="SUPFAM" id="SSF158472">
    <property type="entry name" value="HAMP domain-like"/>
    <property type="match status" value="1"/>
</dbReference>
<dbReference type="InterPro" id="IPR000014">
    <property type="entry name" value="PAS"/>
</dbReference>
<dbReference type="InterPro" id="IPR036097">
    <property type="entry name" value="HisK_dim/P_sf"/>
</dbReference>
<dbReference type="InterPro" id="IPR003018">
    <property type="entry name" value="GAF"/>
</dbReference>
<feature type="domain" description="HPt" evidence="22">
    <location>
        <begin position="1137"/>
        <end position="1231"/>
    </location>
</feature>
<feature type="transmembrane region" description="Helical" evidence="17">
    <location>
        <begin position="16"/>
        <end position="36"/>
    </location>
</feature>
<evidence type="ECO:0000313" key="23">
    <source>
        <dbReference type="EMBL" id="OWP50890.1"/>
    </source>
</evidence>
<evidence type="ECO:0000256" key="13">
    <source>
        <dbReference type="ARBA" id="ARBA00023136"/>
    </source>
</evidence>
<accession>A0A246FBR4</accession>
<comment type="catalytic activity">
    <reaction evidence="1">
        <text>ATP + protein L-histidine = ADP + protein N-phospho-L-histidine.</text>
        <dbReference type="EC" id="2.7.13.3"/>
    </reaction>
</comment>
<dbReference type="Gene3D" id="3.40.50.2300">
    <property type="match status" value="2"/>
</dbReference>
<dbReference type="CDD" id="cd17546">
    <property type="entry name" value="REC_hyHK_CKI1_RcsC-like"/>
    <property type="match status" value="2"/>
</dbReference>
<evidence type="ECO:0000256" key="14">
    <source>
        <dbReference type="PROSITE-ProRule" id="PRU00110"/>
    </source>
</evidence>
<dbReference type="SMART" id="SM00448">
    <property type="entry name" value="REC"/>
    <property type="match status" value="2"/>
</dbReference>
<keyword evidence="4" id="KW-1003">Cell membrane</keyword>
<dbReference type="InterPro" id="IPR001610">
    <property type="entry name" value="PAC"/>
</dbReference>
<dbReference type="InterPro" id="IPR003660">
    <property type="entry name" value="HAMP_dom"/>
</dbReference>
<evidence type="ECO:0000256" key="10">
    <source>
        <dbReference type="ARBA" id="ARBA00022840"/>
    </source>
</evidence>
<keyword evidence="12" id="KW-0902">Two-component regulatory system</keyword>
<dbReference type="PROSITE" id="PS50894">
    <property type="entry name" value="HPT"/>
    <property type="match status" value="1"/>
</dbReference>
<evidence type="ECO:0000256" key="16">
    <source>
        <dbReference type="SAM" id="Coils"/>
    </source>
</evidence>
<evidence type="ECO:0000259" key="21">
    <source>
        <dbReference type="PROSITE" id="PS50885"/>
    </source>
</evidence>
<keyword evidence="11 17" id="KW-1133">Transmembrane helix</keyword>
<dbReference type="FunFam" id="1.10.287.130:FF:000003">
    <property type="entry name" value="Histidine kinase"/>
    <property type="match status" value="1"/>
</dbReference>
<keyword evidence="16" id="KW-0175">Coiled coil</keyword>
<dbReference type="InterPro" id="IPR008207">
    <property type="entry name" value="Sig_transdc_His_kin_Hpt_dom"/>
</dbReference>
<evidence type="ECO:0000256" key="9">
    <source>
        <dbReference type="ARBA" id="ARBA00022777"/>
    </source>
</evidence>
<dbReference type="Gene3D" id="6.10.340.10">
    <property type="match status" value="1"/>
</dbReference>
<dbReference type="InterPro" id="IPR036890">
    <property type="entry name" value="HATPase_C_sf"/>
</dbReference>
<evidence type="ECO:0000313" key="24">
    <source>
        <dbReference type="Proteomes" id="UP000198145"/>
    </source>
</evidence>
<dbReference type="GO" id="GO:0005524">
    <property type="term" value="F:ATP binding"/>
    <property type="evidence" value="ECO:0007669"/>
    <property type="project" value="UniProtKB-KW"/>
</dbReference>
<dbReference type="SMART" id="SM00388">
    <property type="entry name" value="HisKA"/>
    <property type="match status" value="1"/>
</dbReference>
<dbReference type="SUPFAM" id="SSF55785">
    <property type="entry name" value="PYP-like sensor domain (PAS domain)"/>
    <property type="match status" value="1"/>
</dbReference>
<organism evidence="23 24">
    <name type="scientific">Pseudomonas nitroreducens</name>
    <dbReference type="NCBI Taxonomy" id="46680"/>
    <lineage>
        <taxon>Bacteria</taxon>
        <taxon>Pseudomonadati</taxon>
        <taxon>Pseudomonadota</taxon>
        <taxon>Gammaproteobacteria</taxon>
        <taxon>Pseudomonadales</taxon>
        <taxon>Pseudomonadaceae</taxon>
        <taxon>Pseudomonas</taxon>
    </lineage>
</organism>
<dbReference type="Gene3D" id="3.30.565.10">
    <property type="entry name" value="Histidine kinase-like ATPase, C-terminal domain"/>
    <property type="match status" value="1"/>
</dbReference>
<dbReference type="InterPro" id="IPR003594">
    <property type="entry name" value="HATPase_dom"/>
</dbReference>
<dbReference type="Pfam" id="PF00512">
    <property type="entry name" value="HisKA"/>
    <property type="match status" value="1"/>
</dbReference>
<dbReference type="Proteomes" id="UP000198145">
    <property type="component" value="Unassembled WGS sequence"/>
</dbReference>
<comment type="subcellular location">
    <subcellularLocation>
        <location evidence="2">Cell membrane</location>
        <topology evidence="2">Multi-pass membrane protein</topology>
    </subcellularLocation>
</comment>
<evidence type="ECO:0000256" key="17">
    <source>
        <dbReference type="SAM" id="Phobius"/>
    </source>
</evidence>
<feature type="modified residue" description="4-aspartylphosphate" evidence="15">
    <location>
        <position position="1031"/>
    </location>
</feature>
<sequence length="1325" mass="144694">MNPLGFLQRLMLRTRLLIGFGGVLLLVLFLGLYSLYVQREQIAQMNLVYEKEMLGLSHIEAARVSLAGIGRSIRQLVLATDDAGRAQANGQFLEARANLREEIELARPLIYRTPALQGLVRFESAYEEYQNQIQHVLALNDQSLKPGKTSDLGAIALLSSSALQRPGEVANQALAEVAQAKREGADLEVRLATQRFHHSVQLTVWLLVLGIVGGVLFGMLISLSIRRPADQLRYSVDALSKGQLDVDVPFQNYPNEIGEMARAITALQSEARQMADQRWLKTQVARLSSQMQSVAGSAELGDRTLQALAPPLALRRATLHVHDEKNADLVLLGSYAPGPDLPDRLPMGQGLIGQCARQRSAIHLPVPERQAEDFCSPPTMLDILPLIHGERLVGVLALEGMQELGASQLALLDEFLPLLAMNLEVLERTSRTEQLLAETLTQAEQMERQATALQESETRLQYILDCSPVSVAISTQGHLHLVNPAFIESYGLKAGDEAAGLYVDAAERAAIWNELLAGEQMLEREVRLYDRQGGERDVLATYLPIVHQGEPAMLAWLYDITERKLAEQQMRRAKELAEEATRAKSEFLANMSHEIRTPMNVIIGMSSLALKSGLNARQHNYVQKVNRSAEGLLGIINDILDFSKIEAGMMSVEHVEFRLEDVLEQFSGMVGFKAEEKSLELLFQLSQDLPTSLVGDPLRLGQILLNLGNNAVKFTERGEIVLGIELVALGSEQAELHFWLRDTGIGMTGEQCGRMFQSFIQADSSTSRRYGGTGLGLSISRSLVELMGGRIWVESEPGKGSVFHFHAHFGIPDAAAPRRMLRADELLGIRALVVDDNASAREILSGMALSYGLEVDVARNGNEALEWISEAEQQQLPYQLVLVDWQMPGMDGIEVVARLHDGHCAEVPAVIMVTAFGREEALGAAQQRGVELGTVLTKPVTPSTLLESINMALGKQSVVEPRSRERQSATDDALASVAGSRMLLVEDNELNQELAMELLGDAGIEIVLACNGQEALDRLAVDTQFDAVLMDCQMPVLDGYAATRALRLRPGLAQLPIIAMTANNMAGDRELALAAGMNDHIAKPIDPEAMFLTLARWIEPRQQPDTASAPALTTPPASQFDLPGIDSRAGLATCAGKVDLYERLLQRFRTRYRDFIGEFRALDPATDPTARRRAAHTLRGAAGNIGALALAKAATALEEACQGAASEELISRLLSDLQGQLDIVQAGLANRADRPPEQPAAPRVAPSEASALLQQLQGLLERSDTSAGDLVGRLSGLYRDQARAAQLRQIAEAIEGFDYEPALLHLRQFLSEVAPPAHLPPASNT</sequence>
<dbReference type="InterPro" id="IPR011006">
    <property type="entry name" value="CheY-like_superfamily"/>
</dbReference>
<keyword evidence="6" id="KW-0808">Transferase</keyword>
<dbReference type="PANTHER" id="PTHR45339">
    <property type="entry name" value="HYBRID SIGNAL TRANSDUCTION HISTIDINE KINASE J"/>
    <property type="match status" value="1"/>
</dbReference>
<evidence type="ECO:0000259" key="22">
    <source>
        <dbReference type="PROSITE" id="PS50894"/>
    </source>
</evidence>
<gene>
    <name evidence="23" type="ORF">CEG18_08420</name>
</gene>
<dbReference type="SMART" id="SM00304">
    <property type="entry name" value="HAMP"/>
    <property type="match status" value="1"/>
</dbReference>
<dbReference type="Gene3D" id="1.10.287.130">
    <property type="match status" value="1"/>
</dbReference>
<feature type="modified residue" description="4-aspartylphosphate" evidence="15">
    <location>
        <position position="884"/>
    </location>
</feature>
<dbReference type="SUPFAM" id="SSF47384">
    <property type="entry name" value="Homodimeric domain of signal transducing histidine kinase"/>
    <property type="match status" value="1"/>
</dbReference>
<evidence type="ECO:0000256" key="7">
    <source>
        <dbReference type="ARBA" id="ARBA00022692"/>
    </source>
</evidence>
<dbReference type="InterPro" id="IPR003661">
    <property type="entry name" value="HisK_dim/P_dom"/>
</dbReference>
<keyword evidence="7 17" id="KW-0812">Transmembrane</keyword>
<dbReference type="Gene3D" id="3.30.450.20">
    <property type="entry name" value="PAS domain"/>
    <property type="match status" value="1"/>
</dbReference>
<evidence type="ECO:0000256" key="2">
    <source>
        <dbReference type="ARBA" id="ARBA00004651"/>
    </source>
</evidence>
<dbReference type="PROSITE" id="PS50113">
    <property type="entry name" value="PAC"/>
    <property type="match status" value="1"/>
</dbReference>
<evidence type="ECO:0000256" key="1">
    <source>
        <dbReference type="ARBA" id="ARBA00000085"/>
    </source>
</evidence>
<evidence type="ECO:0000256" key="11">
    <source>
        <dbReference type="ARBA" id="ARBA00022989"/>
    </source>
</evidence>
<dbReference type="InterPro" id="IPR035965">
    <property type="entry name" value="PAS-like_dom_sf"/>
</dbReference>
<dbReference type="SUPFAM" id="SSF52172">
    <property type="entry name" value="CheY-like"/>
    <property type="match status" value="2"/>
</dbReference>
<evidence type="ECO:0000256" key="12">
    <source>
        <dbReference type="ARBA" id="ARBA00023012"/>
    </source>
</evidence>
<dbReference type="InterPro" id="IPR004358">
    <property type="entry name" value="Sig_transdc_His_kin-like_C"/>
</dbReference>
<dbReference type="InterPro" id="IPR024478">
    <property type="entry name" value="HlyB_4HB_MCP"/>
</dbReference>
<dbReference type="GO" id="GO:0005886">
    <property type="term" value="C:plasma membrane"/>
    <property type="evidence" value="ECO:0007669"/>
    <property type="project" value="UniProtKB-SubCell"/>
</dbReference>
<keyword evidence="13 17" id="KW-0472">Membrane</keyword>
<dbReference type="GO" id="GO:0000155">
    <property type="term" value="F:phosphorelay sensor kinase activity"/>
    <property type="evidence" value="ECO:0007669"/>
    <property type="project" value="InterPro"/>
</dbReference>
<dbReference type="SMART" id="SM00387">
    <property type="entry name" value="HATPase_c"/>
    <property type="match status" value="1"/>
</dbReference>
<dbReference type="Pfam" id="PF13185">
    <property type="entry name" value="GAF_2"/>
    <property type="match status" value="1"/>
</dbReference>
<feature type="domain" description="HAMP" evidence="21">
    <location>
        <begin position="223"/>
        <end position="276"/>
    </location>
</feature>
<feature type="domain" description="Histidine kinase" evidence="18">
    <location>
        <begin position="590"/>
        <end position="811"/>
    </location>
</feature>
<dbReference type="NCBIfam" id="TIGR00229">
    <property type="entry name" value="sensory_box"/>
    <property type="match status" value="1"/>
</dbReference>
<dbReference type="InterPro" id="IPR029016">
    <property type="entry name" value="GAF-like_dom_sf"/>
</dbReference>
<feature type="domain" description="PAC" evidence="20">
    <location>
        <begin position="522"/>
        <end position="572"/>
    </location>
</feature>
<keyword evidence="8" id="KW-0547">Nucleotide-binding</keyword>
<keyword evidence="10" id="KW-0067">ATP-binding</keyword>
<feature type="coiled-coil region" evidence="16">
    <location>
        <begin position="563"/>
        <end position="590"/>
    </location>
</feature>
<dbReference type="PROSITE" id="PS50885">
    <property type="entry name" value="HAMP"/>
    <property type="match status" value="1"/>
</dbReference>
<evidence type="ECO:0000259" key="20">
    <source>
        <dbReference type="PROSITE" id="PS50113"/>
    </source>
</evidence>
<dbReference type="Pfam" id="PF12729">
    <property type="entry name" value="4HB_MCP_1"/>
    <property type="match status" value="1"/>
</dbReference>
<dbReference type="InterPro" id="IPR005467">
    <property type="entry name" value="His_kinase_dom"/>
</dbReference>
<evidence type="ECO:0000256" key="4">
    <source>
        <dbReference type="ARBA" id="ARBA00022475"/>
    </source>
</evidence>
<dbReference type="CDD" id="cd00082">
    <property type="entry name" value="HisKA"/>
    <property type="match status" value="1"/>
</dbReference>
<evidence type="ECO:0000256" key="8">
    <source>
        <dbReference type="ARBA" id="ARBA00022741"/>
    </source>
</evidence>
<reference evidence="23 24" key="1">
    <citation type="submission" date="2017-06" db="EMBL/GenBank/DDBJ databases">
        <title>Draft genome of Pseudomonas nitroreducens DF05.</title>
        <authorList>
            <person name="Iyer R."/>
        </authorList>
    </citation>
    <scope>NUCLEOTIDE SEQUENCE [LARGE SCALE GENOMIC DNA]</scope>
    <source>
        <strain evidence="23 24">DF05</strain>
    </source>
</reference>
<dbReference type="PROSITE" id="PS50109">
    <property type="entry name" value="HIS_KIN"/>
    <property type="match status" value="1"/>
</dbReference>
<feature type="transmembrane region" description="Helical" evidence="17">
    <location>
        <begin position="204"/>
        <end position="225"/>
    </location>
</feature>
<dbReference type="Gene3D" id="3.30.450.40">
    <property type="match status" value="1"/>
</dbReference>
<dbReference type="CDD" id="cd06225">
    <property type="entry name" value="HAMP"/>
    <property type="match status" value="1"/>
</dbReference>
<evidence type="ECO:0000259" key="19">
    <source>
        <dbReference type="PROSITE" id="PS50110"/>
    </source>
</evidence>
<comment type="caution">
    <text evidence="23">The sequence shown here is derived from an EMBL/GenBank/DDBJ whole genome shotgun (WGS) entry which is preliminary data.</text>
</comment>
<evidence type="ECO:0000256" key="5">
    <source>
        <dbReference type="ARBA" id="ARBA00022553"/>
    </source>
</evidence>
<dbReference type="Pfam" id="PF01627">
    <property type="entry name" value="Hpt"/>
    <property type="match status" value="1"/>
</dbReference>